<dbReference type="OMA" id="QSCCEAV"/>
<dbReference type="AlphaFoldDB" id="A0A0S4KR23"/>
<evidence type="ECO:0000313" key="2">
    <source>
        <dbReference type="Proteomes" id="UP000051952"/>
    </source>
</evidence>
<dbReference type="EMBL" id="CYKH01002138">
    <property type="protein sequence ID" value="CUI15409.1"/>
    <property type="molecule type" value="Genomic_DNA"/>
</dbReference>
<accession>A0A0S4KR23</accession>
<feature type="non-terminal residue" evidence="1">
    <location>
        <position position="157"/>
    </location>
</feature>
<evidence type="ECO:0000313" key="1">
    <source>
        <dbReference type="EMBL" id="CUI15409.1"/>
    </source>
</evidence>
<sequence length="157" mass="17167">MEADLVAGTLGRLFDSADVMTVPQVKTTLYEKMEDLRHRSSAFETSAAFQLMQSTLSVTEVLQDFCASDAEVQRLKKRKLRLRTGDGLGGENAHLRDLQVDDDGNIIGAGLDLTAGDVDAKRVPLKAFELVQLATLMPVTVEEAVALIPSLEVYNEE</sequence>
<keyword evidence="2" id="KW-1185">Reference proteome</keyword>
<protein>
    <submittedName>
        <fullName evidence="1">Uncharacterized protein</fullName>
    </submittedName>
</protein>
<organism evidence="1 2">
    <name type="scientific">Bodo saltans</name>
    <name type="common">Flagellated protozoan</name>
    <dbReference type="NCBI Taxonomy" id="75058"/>
    <lineage>
        <taxon>Eukaryota</taxon>
        <taxon>Discoba</taxon>
        <taxon>Euglenozoa</taxon>
        <taxon>Kinetoplastea</taxon>
        <taxon>Metakinetoplastina</taxon>
        <taxon>Eubodonida</taxon>
        <taxon>Bodonidae</taxon>
        <taxon>Bodo</taxon>
    </lineage>
</organism>
<dbReference type="OrthoDB" id="2186918at2759"/>
<dbReference type="InterPro" id="IPR010997">
    <property type="entry name" value="HRDC-like_sf"/>
</dbReference>
<dbReference type="Proteomes" id="UP000051952">
    <property type="component" value="Unassembled WGS sequence"/>
</dbReference>
<dbReference type="VEuPathDB" id="TriTrypDB:BSAL_41840"/>
<reference evidence="2" key="1">
    <citation type="submission" date="2015-09" db="EMBL/GenBank/DDBJ databases">
        <authorList>
            <consortium name="Pathogen Informatics"/>
        </authorList>
    </citation>
    <scope>NUCLEOTIDE SEQUENCE [LARGE SCALE GENOMIC DNA]</scope>
    <source>
        <strain evidence="2">Lake Konstanz</strain>
    </source>
</reference>
<gene>
    <name evidence="1" type="ORF">BSAL_41840</name>
</gene>
<dbReference type="Gene3D" id="1.20.1250.40">
    <property type="match status" value="1"/>
</dbReference>
<name>A0A0S4KR23_BODSA</name>
<proteinExistence type="predicted"/>
<dbReference type="GO" id="GO:0000166">
    <property type="term" value="F:nucleotide binding"/>
    <property type="evidence" value="ECO:0007669"/>
    <property type="project" value="InterPro"/>
</dbReference>
<dbReference type="InterPro" id="IPR038324">
    <property type="entry name" value="Rpb4/RPC9_sf"/>
</dbReference>
<dbReference type="SUPFAM" id="SSF47819">
    <property type="entry name" value="HRDC-like"/>
    <property type="match status" value="1"/>
</dbReference>